<evidence type="ECO:0000313" key="2">
    <source>
        <dbReference type="Proteomes" id="UP000676478"/>
    </source>
</evidence>
<organism evidence="1 2">
    <name type="scientific">Levilactobacillus brevis</name>
    <name type="common">Lactobacillus brevis</name>
    <dbReference type="NCBI Taxonomy" id="1580"/>
    <lineage>
        <taxon>Bacteria</taxon>
        <taxon>Bacillati</taxon>
        <taxon>Bacillota</taxon>
        <taxon>Bacilli</taxon>
        <taxon>Lactobacillales</taxon>
        <taxon>Lactobacillaceae</taxon>
        <taxon>Levilactobacillus</taxon>
    </lineage>
</organism>
<accession>A0AA41ERY3</accession>
<reference evidence="1" key="1">
    <citation type="submission" date="2020-12" db="EMBL/GenBank/DDBJ databases">
        <authorList>
            <person name="Mcmullen J.G."/>
        </authorList>
    </citation>
    <scope>NUCLEOTIDE SEQUENCE</scope>
    <source>
        <strain evidence="1">Dm-2019-70</strain>
    </source>
</reference>
<dbReference type="RefSeq" id="WP_211756886.1">
    <property type="nucleotide sequence ID" value="NZ_JAERKF010000027.1"/>
</dbReference>
<dbReference type="Proteomes" id="UP000676478">
    <property type="component" value="Unassembled WGS sequence"/>
</dbReference>
<proteinExistence type="predicted"/>
<reference evidence="1" key="2">
    <citation type="submission" date="2022-09" db="EMBL/GenBank/DDBJ databases">
        <title>Genome-inferred correspondence between phylogeny and metabolic traits in the wild Drosophila gut microbiome.</title>
        <authorList>
            <person name="Bueno E."/>
            <person name="Blow F."/>
            <person name="Douglas A.E."/>
        </authorList>
    </citation>
    <scope>NUCLEOTIDE SEQUENCE</scope>
    <source>
        <strain evidence="1">Dm-2019-70</strain>
    </source>
</reference>
<name>A0AA41ERY3_LEVBR</name>
<evidence type="ECO:0000313" key="1">
    <source>
        <dbReference type="EMBL" id="MBS1011786.1"/>
    </source>
</evidence>
<comment type="caution">
    <text evidence="1">The sequence shown here is derived from an EMBL/GenBank/DDBJ whole genome shotgun (WGS) entry which is preliminary data.</text>
</comment>
<dbReference type="AlphaFoldDB" id="A0AA41ERY3"/>
<protein>
    <submittedName>
        <fullName evidence="1">Uncharacterized protein</fullName>
    </submittedName>
</protein>
<gene>
    <name evidence="1" type="ORF">JK167_13320</name>
</gene>
<sequence>MIPAEVEDRVKSVLNELKWLRKRRPDAKYILLDDQDYIISSIHTRGVMVAMTLLGNDGTELIKMVSPENMNIKIEEVKK</sequence>
<dbReference type="EMBL" id="JAERKF010000027">
    <property type="protein sequence ID" value="MBS1011786.1"/>
    <property type="molecule type" value="Genomic_DNA"/>
</dbReference>